<dbReference type="EMBL" id="LJQC01000743">
    <property type="protein sequence ID" value="KPW94592.1"/>
    <property type="molecule type" value="Genomic_DNA"/>
</dbReference>
<organism evidence="1 2">
    <name type="scientific">Pseudomonas syringae pv. coryli</name>
    <dbReference type="NCBI Taxonomy" id="317659"/>
    <lineage>
        <taxon>Bacteria</taxon>
        <taxon>Pseudomonadati</taxon>
        <taxon>Pseudomonadota</taxon>
        <taxon>Gammaproteobacteria</taxon>
        <taxon>Pseudomonadales</taxon>
        <taxon>Pseudomonadaceae</taxon>
        <taxon>Pseudomonas</taxon>
    </lineage>
</organism>
<comment type="caution">
    <text evidence="1">The sequence shown here is derived from an EMBL/GenBank/DDBJ whole genome shotgun (WGS) entry which is preliminary data.</text>
</comment>
<dbReference type="SUPFAM" id="SSF56712">
    <property type="entry name" value="Prokaryotic type I DNA topoisomerase"/>
    <property type="match status" value="1"/>
</dbReference>
<dbReference type="Proteomes" id="UP000051335">
    <property type="component" value="Unassembled WGS sequence"/>
</dbReference>
<dbReference type="GO" id="GO:0016853">
    <property type="term" value="F:isomerase activity"/>
    <property type="evidence" value="ECO:0007669"/>
    <property type="project" value="UniProtKB-KW"/>
</dbReference>
<evidence type="ECO:0000313" key="2">
    <source>
        <dbReference type="Proteomes" id="UP000051335"/>
    </source>
</evidence>
<reference evidence="1 2" key="1">
    <citation type="submission" date="2015-09" db="EMBL/GenBank/DDBJ databases">
        <title>Genome announcement of multiple Pseudomonas syringae strains.</title>
        <authorList>
            <person name="Thakur S."/>
            <person name="Wang P.W."/>
            <person name="Gong Y."/>
            <person name="Weir B.S."/>
            <person name="Guttman D.S."/>
        </authorList>
    </citation>
    <scope>NUCLEOTIDE SEQUENCE [LARGE SCALE GENOMIC DNA]</scope>
    <source>
        <strain evidence="1 2">ICMP17001</strain>
    </source>
</reference>
<proteinExistence type="predicted"/>
<gene>
    <name evidence="1" type="ORF">ALO75_04648</name>
</gene>
<dbReference type="AlphaFoldDB" id="A0A0P9S960"/>
<dbReference type="PATRIC" id="fig|317659.3.peg.2962"/>
<protein>
    <submittedName>
        <fullName evidence="1">DNA topoisomerase</fullName>
    </submittedName>
</protein>
<accession>A0A0P9S960</accession>
<sequence length="70" mass="7828">MVLQIVTDLDADREGEMIDYCGYRGPIQRLWLSALNEAPIRQALNSVKQGSETYTLYLSALAPERTGLLV</sequence>
<dbReference type="Gene3D" id="3.40.50.140">
    <property type="match status" value="1"/>
</dbReference>
<keyword evidence="2" id="KW-1185">Reference proteome</keyword>
<keyword evidence="1" id="KW-0413">Isomerase</keyword>
<evidence type="ECO:0000313" key="1">
    <source>
        <dbReference type="EMBL" id="KPW94592.1"/>
    </source>
</evidence>
<name>A0A0P9S960_9PSED</name>
<dbReference type="InterPro" id="IPR023405">
    <property type="entry name" value="Topo_IA_core_domain"/>
</dbReference>